<dbReference type="GO" id="GO:0022857">
    <property type="term" value="F:transmembrane transporter activity"/>
    <property type="evidence" value="ECO:0007669"/>
    <property type="project" value="UniProtKB-ARBA"/>
</dbReference>
<dbReference type="PANTHER" id="PTHR24220:SF86">
    <property type="entry name" value="ABC TRANSPORTER ABCH.1"/>
    <property type="match status" value="1"/>
</dbReference>
<organism evidence="5">
    <name type="scientific">hydrothermal vent metagenome</name>
    <dbReference type="NCBI Taxonomy" id="652676"/>
    <lineage>
        <taxon>unclassified sequences</taxon>
        <taxon>metagenomes</taxon>
        <taxon>ecological metagenomes</taxon>
    </lineage>
</organism>
<name>A0A3B1C6A0_9ZZZZ</name>
<keyword evidence="1" id="KW-0813">Transport</keyword>
<reference evidence="5" key="1">
    <citation type="submission" date="2018-06" db="EMBL/GenBank/DDBJ databases">
        <authorList>
            <person name="Zhirakovskaya E."/>
        </authorList>
    </citation>
    <scope>NUCLEOTIDE SEQUENCE</scope>
</reference>
<dbReference type="InterPro" id="IPR027417">
    <property type="entry name" value="P-loop_NTPase"/>
</dbReference>
<evidence type="ECO:0000256" key="3">
    <source>
        <dbReference type="ARBA" id="ARBA00022840"/>
    </source>
</evidence>
<dbReference type="Gene3D" id="3.40.50.300">
    <property type="entry name" value="P-loop containing nucleotide triphosphate hydrolases"/>
    <property type="match status" value="1"/>
</dbReference>
<dbReference type="Pfam" id="PF00005">
    <property type="entry name" value="ABC_tran"/>
    <property type="match status" value="1"/>
</dbReference>
<dbReference type="AlphaFoldDB" id="A0A3B1C6A0"/>
<gene>
    <name evidence="5" type="ORF">MNBD_NITROSPINAE02-942</name>
</gene>
<sequence>MIRAVNITKRYHLDGAEVDALGGVSFTMNKGSFTALMGPSGSGKSTLMNILGLLDTPSSGDYFLDDQNVACLKDDQLSDIRNRQIGFVFQSHNLLPRNTILENVCLPLYYRGDPGPREKAVAALKKVGLERRLEHFPGQISGGESQRTAIARAIVGGPKLILADEPTGNLDSKTGVQIIELLKELNESGVTLIVVTHDPDIAAHARNVIRIRDGMIERQEIFAR</sequence>
<dbReference type="CDD" id="cd03255">
    <property type="entry name" value="ABC_MJ0796_LolCDE_FtsE"/>
    <property type="match status" value="1"/>
</dbReference>
<keyword evidence="3" id="KW-0067">ATP-binding</keyword>
<dbReference type="InterPro" id="IPR003593">
    <property type="entry name" value="AAA+_ATPase"/>
</dbReference>
<dbReference type="SUPFAM" id="SSF52540">
    <property type="entry name" value="P-loop containing nucleoside triphosphate hydrolases"/>
    <property type="match status" value="1"/>
</dbReference>
<dbReference type="InterPro" id="IPR017911">
    <property type="entry name" value="MacB-like_ATP-bd"/>
</dbReference>
<dbReference type="GO" id="GO:0005524">
    <property type="term" value="F:ATP binding"/>
    <property type="evidence" value="ECO:0007669"/>
    <property type="project" value="UniProtKB-KW"/>
</dbReference>
<protein>
    <submittedName>
        <fullName evidence="5">ABC-type antimicrobial peptide transport system, ATPase component</fullName>
    </submittedName>
</protein>
<accession>A0A3B1C6A0</accession>
<dbReference type="InterPro" id="IPR003439">
    <property type="entry name" value="ABC_transporter-like_ATP-bd"/>
</dbReference>
<keyword evidence="2" id="KW-0547">Nucleotide-binding</keyword>
<dbReference type="PANTHER" id="PTHR24220">
    <property type="entry name" value="IMPORT ATP-BINDING PROTEIN"/>
    <property type="match status" value="1"/>
</dbReference>
<feature type="domain" description="ABC transporter" evidence="4">
    <location>
        <begin position="2"/>
        <end position="223"/>
    </location>
</feature>
<proteinExistence type="predicted"/>
<dbReference type="GO" id="GO:0016887">
    <property type="term" value="F:ATP hydrolysis activity"/>
    <property type="evidence" value="ECO:0007669"/>
    <property type="project" value="InterPro"/>
</dbReference>
<dbReference type="SMART" id="SM00382">
    <property type="entry name" value="AAA"/>
    <property type="match status" value="1"/>
</dbReference>
<evidence type="ECO:0000259" key="4">
    <source>
        <dbReference type="PROSITE" id="PS50893"/>
    </source>
</evidence>
<dbReference type="GO" id="GO:0005886">
    <property type="term" value="C:plasma membrane"/>
    <property type="evidence" value="ECO:0007669"/>
    <property type="project" value="TreeGrafter"/>
</dbReference>
<evidence type="ECO:0000256" key="2">
    <source>
        <dbReference type="ARBA" id="ARBA00022741"/>
    </source>
</evidence>
<dbReference type="EMBL" id="UOGE01000087">
    <property type="protein sequence ID" value="VAX23622.1"/>
    <property type="molecule type" value="Genomic_DNA"/>
</dbReference>
<dbReference type="InterPro" id="IPR015854">
    <property type="entry name" value="ABC_transpr_LolD-like"/>
</dbReference>
<evidence type="ECO:0000256" key="1">
    <source>
        <dbReference type="ARBA" id="ARBA00022448"/>
    </source>
</evidence>
<dbReference type="PROSITE" id="PS50893">
    <property type="entry name" value="ABC_TRANSPORTER_2"/>
    <property type="match status" value="1"/>
</dbReference>
<evidence type="ECO:0000313" key="5">
    <source>
        <dbReference type="EMBL" id="VAX23622.1"/>
    </source>
</evidence>
<dbReference type="FunFam" id="3.40.50.300:FF:000032">
    <property type="entry name" value="Export ABC transporter ATP-binding protein"/>
    <property type="match status" value="1"/>
</dbReference>
<dbReference type="GO" id="GO:0098796">
    <property type="term" value="C:membrane protein complex"/>
    <property type="evidence" value="ECO:0007669"/>
    <property type="project" value="UniProtKB-ARBA"/>
</dbReference>